<organism evidence="1 2">
    <name type="scientific">Triticum urartu</name>
    <name type="common">Red wild einkorn</name>
    <name type="synonym">Crithodium urartu</name>
    <dbReference type="NCBI Taxonomy" id="4572"/>
    <lineage>
        <taxon>Eukaryota</taxon>
        <taxon>Viridiplantae</taxon>
        <taxon>Streptophyta</taxon>
        <taxon>Embryophyta</taxon>
        <taxon>Tracheophyta</taxon>
        <taxon>Spermatophyta</taxon>
        <taxon>Magnoliopsida</taxon>
        <taxon>Liliopsida</taxon>
        <taxon>Poales</taxon>
        <taxon>Poaceae</taxon>
        <taxon>BOP clade</taxon>
        <taxon>Pooideae</taxon>
        <taxon>Triticodae</taxon>
        <taxon>Triticeae</taxon>
        <taxon>Triticinae</taxon>
        <taxon>Triticum</taxon>
    </lineage>
</organism>
<reference evidence="1" key="2">
    <citation type="submission" date="2018-03" db="EMBL/GenBank/DDBJ databases">
        <title>The Triticum urartu genome reveals the dynamic nature of wheat genome evolution.</title>
        <authorList>
            <person name="Ling H."/>
            <person name="Ma B."/>
            <person name="Shi X."/>
            <person name="Liu H."/>
            <person name="Dong L."/>
            <person name="Sun H."/>
            <person name="Cao Y."/>
            <person name="Gao Q."/>
            <person name="Zheng S."/>
            <person name="Li Y."/>
            <person name="Yu Y."/>
            <person name="Du H."/>
            <person name="Qi M."/>
            <person name="Li Y."/>
            <person name="Yu H."/>
            <person name="Cui Y."/>
            <person name="Wang N."/>
            <person name="Chen C."/>
            <person name="Wu H."/>
            <person name="Zhao Y."/>
            <person name="Zhang J."/>
            <person name="Li Y."/>
            <person name="Zhou W."/>
            <person name="Zhang B."/>
            <person name="Hu W."/>
            <person name="Eijk M."/>
            <person name="Tang J."/>
            <person name="Witsenboer H."/>
            <person name="Zhao S."/>
            <person name="Li Z."/>
            <person name="Zhang A."/>
            <person name="Wang D."/>
            <person name="Liang C."/>
        </authorList>
    </citation>
    <scope>NUCLEOTIDE SEQUENCE [LARGE SCALE GENOMIC DNA]</scope>
    <source>
        <strain evidence="1">cv. G1812</strain>
    </source>
</reference>
<evidence type="ECO:0000313" key="2">
    <source>
        <dbReference type="Proteomes" id="UP000015106"/>
    </source>
</evidence>
<dbReference type="EnsemblPlants" id="TuG1812G0300003059.01.T01">
    <property type="protein sequence ID" value="TuG1812G0300003059.01.T01.cds415883"/>
    <property type="gene ID" value="TuG1812G0300003059.01"/>
</dbReference>
<reference evidence="2" key="1">
    <citation type="journal article" date="2013" name="Nature">
        <title>Draft genome of the wheat A-genome progenitor Triticum urartu.</title>
        <authorList>
            <person name="Ling H.Q."/>
            <person name="Zhao S."/>
            <person name="Liu D."/>
            <person name="Wang J."/>
            <person name="Sun H."/>
            <person name="Zhang C."/>
            <person name="Fan H."/>
            <person name="Li D."/>
            <person name="Dong L."/>
            <person name="Tao Y."/>
            <person name="Gao C."/>
            <person name="Wu H."/>
            <person name="Li Y."/>
            <person name="Cui Y."/>
            <person name="Guo X."/>
            <person name="Zheng S."/>
            <person name="Wang B."/>
            <person name="Yu K."/>
            <person name="Liang Q."/>
            <person name="Yang W."/>
            <person name="Lou X."/>
            <person name="Chen J."/>
            <person name="Feng M."/>
            <person name="Jian J."/>
            <person name="Zhang X."/>
            <person name="Luo G."/>
            <person name="Jiang Y."/>
            <person name="Liu J."/>
            <person name="Wang Z."/>
            <person name="Sha Y."/>
            <person name="Zhang B."/>
            <person name="Wu H."/>
            <person name="Tang D."/>
            <person name="Shen Q."/>
            <person name="Xue P."/>
            <person name="Zou S."/>
            <person name="Wang X."/>
            <person name="Liu X."/>
            <person name="Wang F."/>
            <person name="Yang Y."/>
            <person name="An X."/>
            <person name="Dong Z."/>
            <person name="Zhang K."/>
            <person name="Zhang X."/>
            <person name="Luo M.C."/>
            <person name="Dvorak J."/>
            <person name="Tong Y."/>
            <person name="Wang J."/>
            <person name="Yang H."/>
            <person name="Li Z."/>
            <person name="Wang D."/>
            <person name="Zhang A."/>
            <person name="Wang J."/>
        </authorList>
    </citation>
    <scope>NUCLEOTIDE SEQUENCE</scope>
    <source>
        <strain evidence="2">cv. G1812</strain>
    </source>
</reference>
<sequence>MFPRLPPGMMTQSGTCQLNCCNISMAAVFCPSSRSELSEFARYMGSSAVTSLISRMHPSKSVSSESTVAPLAMGWMSCCSEMRSAGRNTMAGMPAAAQ</sequence>
<accession>A0A8R7PU18</accession>
<evidence type="ECO:0000313" key="1">
    <source>
        <dbReference type="EnsemblPlants" id="TuG1812G0300003059.01.T01.cds415883"/>
    </source>
</evidence>
<keyword evidence="2" id="KW-1185">Reference proteome</keyword>
<proteinExistence type="predicted"/>
<name>A0A8R7PU18_TRIUA</name>
<dbReference type="Proteomes" id="UP000015106">
    <property type="component" value="Chromosome 3"/>
</dbReference>
<dbReference type="AlphaFoldDB" id="A0A8R7PU18"/>
<gene>
    <name evidence="1" type="primary">LOC125544481</name>
</gene>
<protein>
    <submittedName>
        <fullName evidence="1">Uncharacterized protein</fullName>
    </submittedName>
</protein>
<dbReference type="Gramene" id="TuG1812G0300003059.01.T01">
    <property type="protein sequence ID" value="TuG1812G0300003059.01.T01.cds415883"/>
    <property type="gene ID" value="TuG1812G0300003059.01"/>
</dbReference>
<reference evidence="1" key="3">
    <citation type="submission" date="2022-06" db="UniProtKB">
        <authorList>
            <consortium name="EnsemblPlants"/>
        </authorList>
    </citation>
    <scope>IDENTIFICATION</scope>
</reference>